<sequence>MKRKNPRTAGRPYVRGSQPLGADSLTIVQHTGTNAYPMPPNTGAPRHNNLVSEKAPARTKKPALTPGVHNTMEKGYSTGHDTAAGYVWWLEQVALQREGYALAGLRGEVKVCGTVPVLKGQVGLSVTTGNGVRVSGMWRCGSRWCPECRAKVAKAKAAEVEQAVCYALDRDLIVVMYTLTASHVTKDALEAAGGSLHEAVQTVTTKQVRTEQGRAYALATKGRRSADLRRGRVGMITAQEVTTDDLIVPASRTGIHWHRHILVFLEPQEGLTTKQVANEYGERLFSYWQQGCEGAGLVADKKGFDTTVATGTESALELAGYVAKGESPQEAKEAGEITIHLEMAHPEGKKGRGRSRVSPEQVLRNIAYLCDTGLGEDKKRVRRLVAQWKDLEVGTKGVHWLRWSPGLRDLVGLGEELSDEEIANTEDMEAAEPVAVVKWEDLREHVEELRRVVREAQDGDGWNTVVIGALILWVFPTK</sequence>
<organism evidence="2">
    <name type="scientific">Corynebacterium glutamicum</name>
    <name type="common">Brevibacterium saccharolyticum</name>
    <dbReference type="NCBI Taxonomy" id="1718"/>
    <lineage>
        <taxon>Bacteria</taxon>
        <taxon>Bacillati</taxon>
        <taxon>Actinomycetota</taxon>
        <taxon>Actinomycetes</taxon>
        <taxon>Mycobacteriales</taxon>
        <taxon>Corynebacteriaceae</taxon>
        <taxon>Corynebacterium</taxon>
    </lineage>
</organism>
<accession>Q8RNS3</accession>
<reference evidence="2" key="1">
    <citation type="journal article" date="2002" name="FEMS Microbiol. Lett.">
        <title>Characterization of a novel plasmid pXZ608 from Corynebacterium glutamicum.</title>
        <authorList>
            <person name="Lei C."/>
            <person name="Ren Z."/>
            <person name="Yang W."/>
            <person name="Chen Y."/>
            <person name="Chen D."/>
            <person name="Liu M."/>
            <person name="Yan W."/>
            <person name="Zheng Z."/>
        </authorList>
    </citation>
    <scope>NUCLEOTIDE SEQUENCE</scope>
    <source>
        <strain evidence="2">227</strain>
        <plasmid evidence="2">pXZ608</plasmid>
    </source>
</reference>
<name>Q8RNS3_CORGT</name>
<feature type="region of interest" description="Disordered" evidence="1">
    <location>
        <begin position="1"/>
        <end position="75"/>
    </location>
</feature>
<geneLocation type="plasmid" evidence="2">
    <name>pXZ608</name>
</geneLocation>
<gene>
    <name evidence="2" type="primary">rep</name>
</gene>
<proteinExistence type="predicted"/>
<evidence type="ECO:0000313" key="2">
    <source>
        <dbReference type="EMBL" id="AAL83305.1"/>
    </source>
</evidence>
<protein>
    <submittedName>
        <fullName evidence="2">Putative replicase</fullName>
    </submittedName>
</protein>
<keyword evidence="2" id="KW-0614">Plasmid</keyword>
<dbReference type="AlphaFoldDB" id="Q8RNS3"/>
<dbReference type="EMBL" id="AF479770">
    <property type="protein sequence ID" value="AAL83305.1"/>
    <property type="molecule type" value="Genomic_DNA"/>
</dbReference>
<evidence type="ECO:0000256" key="1">
    <source>
        <dbReference type="SAM" id="MobiDB-lite"/>
    </source>
</evidence>